<dbReference type="Pfam" id="PF00696">
    <property type="entry name" value="AA_kinase"/>
    <property type="match status" value="1"/>
</dbReference>
<evidence type="ECO:0000256" key="4">
    <source>
        <dbReference type="ARBA" id="ARBA00022679"/>
    </source>
</evidence>
<proteinExistence type="inferred from homology"/>
<evidence type="ECO:0000259" key="10">
    <source>
        <dbReference type="Pfam" id="PF00696"/>
    </source>
</evidence>
<keyword evidence="2 9" id="KW-0055">Arginine biosynthesis</keyword>
<comment type="function">
    <text evidence="9">Catalyzes the ATP-dependent phosphorylation of N-acetyl-L-glutamate.</text>
</comment>
<dbReference type="PANTHER" id="PTHR23342:SF0">
    <property type="entry name" value="N-ACETYLGLUTAMATE SYNTHASE, MITOCHONDRIAL"/>
    <property type="match status" value="1"/>
</dbReference>
<evidence type="ECO:0000256" key="7">
    <source>
        <dbReference type="ARBA" id="ARBA00022840"/>
    </source>
</evidence>
<protein>
    <recommendedName>
        <fullName evidence="9">Acetylglutamate kinase</fullName>
        <ecNumber evidence="9">2.7.2.8</ecNumber>
    </recommendedName>
    <alternativeName>
        <fullName evidence="9">N-acetyl-L-glutamate 5-phosphotransferase</fullName>
    </alternativeName>
    <alternativeName>
        <fullName evidence="9">NAG kinase</fullName>
        <shortName evidence="9">NAGK</shortName>
    </alternativeName>
</protein>
<keyword evidence="5 9" id="KW-0547">Nucleotide-binding</keyword>
<dbReference type="InterPro" id="IPR004662">
    <property type="entry name" value="AcgluKinase_fam"/>
</dbReference>
<dbReference type="OrthoDB" id="9803155at2"/>
<evidence type="ECO:0000256" key="9">
    <source>
        <dbReference type="HAMAP-Rule" id="MF_00082"/>
    </source>
</evidence>
<name>A0A3M7TWP4_9BACI</name>
<keyword evidence="6 9" id="KW-0418">Kinase</keyword>
<dbReference type="SUPFAM" id="SSF53633">
    <property type="entry name" value="Carbamate kinase-like"/>
    <property type="match status" value="1"/>
</dbReference>
<dbReference type="GO" id="GO:0042450">
    <property type="term" value="P:L-arginine biosynthetic process via ornithine"/>
    <property type="evidence" value="ECO:0007669"/>
    <property type="project" value="UniProtKB-UniRule"/>
</dbReference>
<dbReference type="InterPro" id="IPR036393">
    <property type="entry name" value="AceGlu_kinase-like_sf"/>
</dbReference>
<comment type="subcellular location">
    <subcellularLocation>
        <location evidence="9">Cytoplasm</location>
    </subcellularLocation>
</comment>
<dbReference type="EC" id="2.7.2.8" evidence="9"/>
<evidence type="ECO:0000256" key="8">
    <source>
        <dbReference type="ARBA" id="ARBA00048141"/>
    </source>
</evidence>
<comment type="catalytic activity">
    <reaction evidence="8 9">
        <text>N-acetyl-L-glutamate + ATP = N-acetyl-L-glutamyl 5-phosphate + ADP</text>
        <dbReference type="Rhea" id="RHEA:14629"/>
        <dbReference type="ChEBI" id="CHEBI:30616"/>
        <dbReference type="ChEBI" id="CHEBI:44337"/>
        <dbReference type="ChEBI" id="CHEBI:57936"/>
        <dbReference type="ChEBI" id="CHEBI:456216"/>
        <dbReference type="EC" id="2.7.2.8"/>
    </reaction>
</comment>
<keyword evidence="12" id="KW-1185">Reference proteome</keyword>
<accession>A0A3M7TWP4</accession>
<dbReference type="PIRSF" id="PIRSF000728">
    <property type="entry name" value="NAGK"/>
    <property type="match status" value="1"/>
</dbReference>
<feature type="domain" description="Aspartate/glutamate/uridylate kinase" evidence="10">
    <location>
        <begin position="3"/>
        <end position="239"/>
    </location>
</feature>
<dbReference type="Gene3D" id="3.40.1160.10">
    <property type="entry name" value="Acetylglutamate kinase-like"/>
    <property type="match status" value="1"/>
</dbReference>
<comment type="pathway">
    <text evidence="1 9">Amino-acid biosynthesis; L-arginine biosynthesis; N(2)-acetyl-L-ornithine from L-glutamate: step 2/4.</text>
</comment>
<evidence type="ECO:0000313" key="12">
    <source>
        <dbReference type="Proteomes" id="UP000278746"/>
    </source>
</evidence>
<feature type="binding site" evidence="9">
    <location>
        <begin position="42"/>
        <end position="43"/>
    </location>
    <ligand>
        <name>substrate</name>
    </ligand>
</feature>
<evidence type="ECO:0000256" key="2">
    <source>
        <dbReference type="ARBA" id="ARBA00022571"/>
    </source>
</evidence>
<dbReference type="NCBIfam" id="TIGR00761">
    <property type="entry name" value="argB"/>
    <property type="match status" value="1"/>
</dbReference>
<keyword evidence="4 9" id="KW-0808">Transferase</keyword>
<dbReference type="RefSeq" id="WP_122897415.1">
    <property type="nucleotide sequence ID" value="NZ_RHIB01000001.1"/>
</dbReference>
<evidence type="ECO:0000256" key="6">
    <source>
        <dbReference type="ARBA" id="ARBA00022777"/>
    </source>
</evidence>
<organism evidence="11 12">
    <name type="scientific">Alteribacter keqinensis</name>
    <dbReference type="NCBI Taxonomy" id="2483800"/>
    <lineage>
        <taxon>Bacteria</taxon>
        <taxon>Bacillati</taxon>
        <taxon>Bacillota</taxon>
        <taxon>Bacilli</taxon>
        <taxon>Bacillales</taxon>
        <taxon>Bacillaceae</taxon>
        <taxon>Alteribacter</taxon>
    </lineage>
</organism>
<dbReference type="GO" id="GO:0005524">
    <property type="term" value="F:ATP binding"/>
    <property type="evidence" value="ECO:0007669"/>
    <property type="project" value="UniProtKB-UniRule"/>
</dbReference>
<feature type="binding site" evidence="9">
    <location>
        <position position="158"/>
    </location>
    <ligand>
        <name>substrate</name>
    </ligand>
</feature>
<gene>
    <name evidence="9 11" type="primary">argB</name>
    <name evidence="11" type="ORF">EBO34_08215</name>
</gene>
<reference evidence="11 12" key="1">
    <citation type="submission" date="2018-10" db="EMBL/GenBank/DDBJ databases">
        <title>Bacillus Keqinensis sp. nov., a moderately halophilic bacterium isolated from a saline-alkaline lake.</title>
        <authorList>
            <person name="Wang H."/>
        </authorList>
    </citation>
    <scope>NUCLEOTIDE SEQUENCE [LARGE SCALE GENOMIC DNA]</scope>
    <source>
        <strain evidence="11 12">KQ-3</strain>
    </source>
</reference>
<evidence type="ECO:0000256" key="1">
    <source>
        <dbReference type="ARBA" id="ARBA00004828"/>
    </source>
</evidence>
<feature type="site" description="Transition state stabilizer" evidence="9">
    <location>
        <position position="8"/>
    </location>
</feature>
<dbReference type="EMBL" id="RHIB01000001">
    <property type="protein sequence ID" value="RNA69903.1"/>
    <property type="molecule type" value="Genomic_DNA"/>
</dbReference>
<dbReference type="AlphaFoldDB" id="A0A3M7TWP4"/>
<keyword evidence="3 9" id="KW-0028">Amino-acid biosynthesis</keyword>
<keyword evidence="9" id="KW-0963">Cytoplasm</keyword>
<dbReference type="UniPathway" id="UPA00068">
    <property type="reaction ID" value="UER00107"/>
</dbReference>
<comment type="caution">
    <text evidence="11">The sequence shown here is derived from an EMBL/GenBank/DDBJ whole genome shotgun (WGS) entry which is preliminary data.</text>
</comment>
<feature type="site" description="Transition state stabilizer" evidence="9">
    <location>
        <position position="220"/>
    </location>
</feature>
<dbReference type="GO" id="GO:0005737">
    <property type="term" value="C:cytoplasm"/>
    <property type="evidence" value="ECO:0007669"/>
    <property type="project" value="UniProtKB-SubCell"/>
</dbReference>
<dbReference type="Proteomes" id="UP000278746">
    <property type="component" value="Unassembled WGS sequence"/>
</dbReference>
<feature type="binding site" evidence="9">
    <location>
        <position position="64"/>
    </location>
    <ligand>
        <name>substrate</name>
    </ligand>
</feature>
<evidence type="ECO:0000256" key="5">
    <source>
        <dbReference type="ARBA" id="ARBA00022741"/>
    </source>
</evidence>
<sequence>MKKYVVIKCGGSVLDRLPAGFYETIADLQHTEEWQPVIVHGGGPLISELLEKQGVPTTFTDGMRVTSEGVLEVVEMVLSGSVNKKLVSSLQKAGANAFGFSGVDGCLFTTEPMYKESALGLVGKVTKVKTALIDLIASEGMVPVISPVGGDGEGTTYNINGDVAAAAVAGALNAELCFISDIAGIYIEENGQKKTVHKMTQTEAESFIQDKWITGGMIPKVRSALDGLSSGVTRVGIVNGMNASSLPDFLQGKEIGTKITADKEGYRVG</sequence>
<dbReference type="HAMAP" id="MF_00082">
    <property type="entry name" value="ArgB"/>
    <property type="match status" value="1"/>
</dbReference>
<evidence type="ECO:0000313" key="11">
    <source>
        <dbReference type="EMBL" id="RNA69903.1"/>
    </source>
</evidence>
<dbReference type="PANTHER" id="PTHR23342">
    <property type="entry name" value="N-ACETYLGLUTAMATE SYNTHASE"/>
    <property type="match status" value="1"/>
</dbReference>
<comment type="similarity">
    <text evidence="9">Belongs to the acetylglutamate kinase family. ArgB subfamily.</text>
</comment>
<dbReference type="InterPro" id="IPR001048">
    <property type="entry name" value="Asp/Glu/Uridylate_kinase"/>
</dbReference>
<dbReference type="CDD" id="cd04238">
    <property type="entry name" value="AAK_NAGK-like"/>
    <property type="match status" value="1"/>
</dbReference>
<dbReference type="GO" id="GO:0003991">
    <property type="term" value="F:acetylglutamate kinase activity"/>
    <property type="evidence" value="ECO:0007669"/>
    <property type="project" value="UniProtKB-UniRule"/>
</dbReference>
<keyword evidence="7 9" id="KW-0067">ATP-binding</keyword>
<evidence type="ECO:0000256" key="3">
    <source>
        <dbReference type="ARBA" id="ARBA00022605"/>
    </source>
</evidence>
<dbReference type="InterPro" id="IPR037528">
    <property type="entry name" value="ArgB"/>
</dbReference>
<dbReference type="FunFam" id="3.40.1160.10:FF:000004">
    <property type="entry name" value="Acetylglutamate kinase"/>
    <property type="match status" value="1"/>
</dbReference>